<dbReference type="Proteomes" id="UP000655588">
    <property type="component" value="Unassembled WGS sequence"/>
</dbReference>
<keyword evidence="2" id="KW-0147">Chitin-binding</keyword>
<evidence type="ECO:0000256" key="2">
    <source>
        <dbReference type="ARBA" id="ARBA00022669"/>
    </source>
</evidence>
<feature type="region of interest" description="Disordered" evidence="7">
    <location>
        <begin position="416"/>
        <end position="447"/>
    </location>
</feature>
<evidence type="ECO:0000259" key="9">
    <source>
        <dbReference type="PROSITE" id="PS50940"/>
    </source>
</evidence>
<feature type="chain" id="PRO_5032971679" description="Chitinase" evidence="8">
    <location>
        <begin position="35"/>
        <end position="506"/>
    </location>
</feature>
<evidence type="ECO:0000256" key="3">
    <source>
        <dbReference type="ARBA" id="ARBA00022801"/>
    </source>
</evidence>
<dbReference type="InterPro" id="IPR001223">
    <property type="entry name" value="Glyco_hydro18_cat"/>
</dbReference>
<keyword evidence="8" id="KW-0732">Signal</keyword>
<dbReference type="Gene3D" id="3.10.50.10">
    <property type="match status" value="1"/>
</dbReference>
<evidence type="ECO:0000313" key="11">
    <source>
        <dbReference type="EMBL" id="KAF3420865.1"/>
    </source>
</evidence>
<evidence type="ECO:0008006" key="13">
    <source>
        <dbReference type="Google" id="ProtNLM"/>
    </source>
</evidence>
<keyword evidence="4" id="KW-1015">Disulfide bond</keyword>
<dbReference type="PROSITE" id="PS50940">
    <property type="entry name" value="CHIT_BIND_II"/>
    <property type="match status" value="1"/>
</dbReference>
<dbReference type="PANTHER" id="PTHR11177:SF360">
    <property type="entry name" value="CHITINASE 4-RELATED"/>
    <property type="match status" value="1"/>
</dbReference>
<dbReference type="InterPro" id="IPR017853">
    <property type="entry name" value="GH"/>
</dbReference>
<gene>
    <name evidence="11" type="ORF">E2986_01003</name>
</gene>
<dbReference type="EMBL" id="WNWW01000912">
    <property type="protein sequence ID" value="KAF3420865.1"/>
    <property type="molecule type" value="Genomic_DNA"/>
</dbReference>
<evidence type="ECO:0000256" key="6">
    <source>
        <dbReference type="RuleBase" id="RU000489"/>
    </source>
</evidence>
<sequence>MYCKRKPQSMLATRMSKTVFLFVFLSFVISITNADNNLSCNTTCFHYPERIVCYYGSWAAYRRGLGQFEATDIDPTLCTHIIYTFIGISQDGNVKILDSWLDLPNGRDGYGKFTRLRERSPETKALIAIGGWNEGSQTFSEVAANADIRAQFVQNVITFLKEYNFDGFDVDWEYPNQRGGKPADKENFVILMKELREEFNKHGYILSVAVGAAETSASKSYLISEMSQYPHFINLMTYDFHGSWDNFAAINAPLYASSRESGDEVKLNVNSAVKYWLEQGAPANKLVVGIPAYGRSFTLSNPSYNTVGSSTNGPGRPGPYTQESGMLGYNEICEYVKQGWTVRREPEQHVPYAFKDNQWVGYDDTISVEEKTKYAMSMGLGGMMIWSVETDDFRGTCGEKYPLLLTINRVLRGYNPPLTSTTTKPNTSAATTTKPSTTTPSSSSSSSPIFVCTHEGYVRDLKNCSIFYYCQKVNDKYVANKFYCPYSLVFDTTINGCNYKYNVPGC</sequence>
<comment type="caution">
    <text evidence="11">The sequence shown here is derived from an EMBL/GenBank/DDBJ whole genome shotgun (WGS) entry which is preliminary data.</text>
</comment>
<dbReference type="SUPFAM" id="SSF57625">
    <property type="entry name" value="Invertebrate chitin-binding proteins"/>
    <property type="match status" value="1"/>
</dbReference>
<dbReference type="GO" id="GO:0008061">
    <property type="term" value="F:chitin binding"/>
    <property type="evidence" value="ECO:0007669"/>
    <property type="project" value="UniProtKB-KW"/>
</dbReference>
<accession>A0A833VNG7</accession>
<protein>
    <recommendedName>
        <fullName evidence="13">Chitinase</fullName>
    </recommendedName>
</protein>
<dbReference type="SUPFAM" id="SSF51445">
    <property type="entry name" value="(Trans)glycosidases"/>
    <property type="match status" value="1"/>
</dbReference>
<evidence type="ECO:0000313" key="12">
    <source>
        <dbReference type="Proteomes" id="UP000655588"/>
    </source>
</evidence>
<dbReference type="CDD" id="cd02872">
    <property type="entry name" value="GH18_chitolectin_chitotriosidase"/>
    <property type="match status" value="1"/>
</dbReference>
<keyword evidence="12" id="KW-1185">Reference proteome</keyword>
<dbReference type="SUPFAM" id="SSF54556">
    <property type="entry name" value="Chitinase insertion domain"/>
    <property type="match status" value="1"/>
</dbReference>
<feature type="domain" description="Chitin-binding type-2" evidence="9">
    <location>
        <begin position="449"/>
        <end position="506"/>
    </location>
</feature>
<evidence type="ECO:0000256" key="5">
    <source>
        <dbReference type="ARBA" id="ARBA00023295"/>
    </source>
</evidence>
<evidence type="ECO:0000256" key="8">
    <source>
        <dbReference type="SAM" id="SignalP"/>
    </source>
</evidence>
<dbReference type="GO" id="GO:0006032">
    <property type="term" value="P:chitin catabolic process"/>
    <property type="evidence" value="ECO:0007669"/>
    <property type="project" value="TreeGrafter"/>
</dbReference>
<dbReference type="SMART" id="SM00494">
    <property type="entry name" value="ChtBD2"/>
    <property type="match status" value="1"/>
</dbReference>
<name>A0A833VNG7_9HYME</name>
<dbReference type="Gene3D" id="2.170.140.10">
    <property type="entry name" value="Chitin binding domain"/>
    <property type="match status" value="1"/>
</dbReference>
<evidence type="ECO:0000256" key="7">
    <source>
        <dbReference type="SAM" id="MobiDB-lite"/>
    </source>
</evidence>
<dbReference type="SMART" id="SM00636">
    <property type="entry name" value="Glyco_18"/>
    <property type="match status" value="1"/>
</dbReference>
<keyword evidence="5 6" id="KW-0326">Glycosidase</keyword>
<dbReference type="FunFam" id="3.20.20.80:FF:000097">
    <property type="entry name" value="Probable chitinase 2"/>
    <property type="match status" value="1"/>
</dbReference>
<feature type="domain" description="GH18" evidence="10">
    <location>
        <begin position="49"/>
        <end position="414"/>
    </location>
</feature>
<proteinExistence type="inferred from homology"/>
<dbReference type="PANTHER" id="PTHR11177">
    <property type="entry name" value="CHITINASE"/>
    <property type="match status" value="1"/>
</dbReference>
<reference evidence="11" key="1">
    <citation type="submission" date="2019-11" db="EMBL/GenBank/DDBJ databases">
        <title>The nuclear and mitochondrial genomes of Frieseomelitta varia - a highly eusocial stingless bee (Meliponini) with a permanently sterile worker caste.</title>
        <authorList>
            <person name="Freitas F.C.P."/>
            <person name="Lourenco A.P."/>
            <person name="Nunes F.M.F."/>
            <person name="Paschoal A.R."/>
            <person name="Abreu F.C.P."/>
            <person name="Barbin F.O."/>
            <person name="Bataglia L."/>
            <person name="Cardoso-Junior C.A.M."/>
            <person name="Cervoni M.S."/>
            <person name="Silva S.R."/>
            <person name="Dalarmi F."/>
            <person name="Del Lama M.A."/>
            <person name="Depintor T.S."/>
            <person name="Ferreira K.M."/>
            <person name="Goria P.S."/>
            <person name="Jaskot M.C."/>
            <person name="Lago D.C."/>
            <person name="Luna-Lucena D."/>
            <person name="Moda L.M."/>
            <person name="Nascimento L."/>
            <person name="Pedrino M."/>
            <person name="Rabico F.O."/>
            <person name="Sanches F.C."/>
            <person name="Santos D.E."/>
            <person name="Santos C.G."/>
            <person name="Vieira J."/>
            <person name="Lopes T.F."/>
            <person name="Barchuk A.R."/>
            <person name="Hartfelder K."/>
            <person name="Simoes Z.L.P."/>
            <person name="Bitondi M.M.G."/>
            <person name="Pinheiro D.G."/>
        </authorList>
    </citation>
    <scope>NUCLEOTIDE SEQUENCE</scope>
    <source>
        <strain evidence="11">USP_RPSP 00005682</strain>
        <tissue evidence="11">Whole individual</tissue>
    </source>
</reference>
<dbReference type="Gene3D" id="3.20.20.80">
    <property type="entry name" value="Glycosidases"/>
    <property type="match status" value="1"/>
</dbReference>
<evidence type="ECO:0000256" key="1">
    <source>
        <dbReference type="ARBA" id="ARBA00009121"/>
    </source>
</evidence>
<dbReference type="GO" id="GO:0005975">
    <property type="term" value="P:carbohydrate metabolic process"/>
    <property type="evidence" value="ECO:0007669"/>
    <property type="project" value="InterPro"/>
</dbReference>
<keyword evidence="3 6" id="KW-0378">Hydrolase</keyword>
<feature type="signal peptide" evidence="8">
    <location>
        <begin position="1"/>
        <end position="34"/>
    </location>
</feature>
<dbReference type="InterPro" id="IPR002557">
    <property type="entry name" value="Chitin-bd_dom"/>
</dbReference>
<comment type="similarity">
    <text evidence="1">Belongs to the glycosyl hydrolase 18 family. Chitinase class II subfamily.</text>
</comment>
<dbReference type="PROSITE" id="PS51910">
    <property type="entry name" value="GH18_2"/>
    <property type="match status" value="1"/>
</dbReference>
<dbReference type="FunFam" id="3.10.50.10:FF:000001">
    <property type="entry name" value="Chitinase 3-like 1"/>
    <property type="match status" value="1"/>
</dbReference>
<evidence type="ECO:0000259" key="10">
    <source>
        <dbReference type="PROSITE" id="PS51910"/>
    </source>
</evidence>
<dbReference type="InterPro" id="IPR011583">
    <property type="entry name" value="Chitinase_II/V-like_cat"/>
</dbReference>
<dbReference type="PROSITE" id="PS01095">
    <property type="entry name" value="GH18_1"/>
    <property type="match status" value="1"/>
</dbReference>
<dbReference type="Pfam" id="PF01607">
    <property type="entry name" value="CBM_14"/>
    <property type="match status" value="1"/>
</dbReference>
<dbReference type="AlphaFoldDB" id="A0A833VNG7"/>
<dbReference type="InterPro" id="IPR029070">
    <property type="entry name" value="Chitinase_insertion_sf"/>
</dbReference>
<dbReference type="Pfam" id="PF00704">
    <property type="entry name" value="Glyco_hydro_18"/>
    <property type="match status" value="1"/>
</dbReference>
<organism evidence="11 12">
    <name type="scientific">Frieseomelitta varia</name>
    <dbReference type="NCBI Taxonomy" id="561572"/>
    <lineage>
        <taxon>Eukaryota</taxon>
        <taxon>Metazoa</taxon>
        <taxon>Ecdysozoa</taxon>
        <taxon>Arthropoda</taxon>
        <taxon>Hexapoda</taxon>
        <taxon>Insecta</taxon>
        <taxon>Pterygota</taxon>
        <taxon>Neoptera</taxon>
        <taxon>Endopterygota</taxon>
        <taxon>Hymenoptera</taxon>
        <taxon>Apocrita</taxon>
        <taxon>Aculeata</taxon>
        <taxon>Apoidea</taxon>
        <taxon>Anthophila</taxon>
        <taxon>Apidae</taxon>
        <taxon>Frieseomelitta</taxon>
    </lineage>
</organism>
<dbReference type="GO" id="GO:0004568">
    <property type="term" value="F:chitinase activity"/>
    <property type="evidence" value="ECO:0007669"/>
    <property type="project" value="TreeGrafter"/>
</dbReference>
<dbReference type="InterPro" id="IPR001579">
    <property type="entry name" value="Glyco_hydro_18_chit_AS"/>
</dbReference>
<dbReference type="GO" id="GO:0005576">
    <property type="term" value="C:extracellular region"/>
    <property type="evidence" value="ECO:0007669"/>
    <property type="project" value="InterPro"/>
</dbReference>
<dbReference type="InterPro" id="IPR036508">
    <property type="entry name" value="Chitin-bd_dom_sf"/>
</dbReference>
<dbReference type="InterPro" id="IPR050314">
    <property type="entry name" value="Glycosyl_Hydrlase_18"/>
</dbReference>
<evidence type="ECO:0000256" key="4">
    <source>
        <dbReference type="ARBA" id="ARBA00023157"/>
    </source>
</evidence>